<evidence type="ECO:0000313" key="2">
    <source>
        <dbReference type="Proteomes" id="UP000037035"/>
    </source>
</evidence>
<dbReference type="EMBL" id="LAVV01012327">
    <property type="protein sequence ID" value="KNZ46792.1"/>
    <property type="molecule type" value="Genomic_DNA"/>
</dbReference>
<accession>A0A0L6UEW3</accession>
<sequence length="253" mass="29067">MVDLKPSALQLFQKGCSLHLILMHPIHHIPDSGTSIQYERITEAFQELFLKEDSSQSGFPEQFALKQWMNAKHAGVFQIFYIDTIKALNDKLHLGILHCWFYGRAEGLRLGRFSGVCQNDKSKYKSKSKSQGQLQKHRQQTLSSLEISTEAKEMFYMVKRSSETKTLPEKSLVKLPLPWFCSEFNLLAEKLEAIHIHKKMNTKGHKFFPNHTLEKLHPPSKSPASKGLSLPIKCYKLNYIDSLNETKKTPPQP</sequence>
<organism evidence="1 2">
    <name type="scientific">Puccinia sorghi</name>
    <dbReference type="NCBI Taxonomy" id="27349"/>
    <lineage>
        <taxon>Eukaryota</taxon>
        <taxon>Fungi</taxon>
        <taxon>Dikarya</taxon>
        <taxon>Basidiomycota</taxon>
        <taxon>Pucciniomycotina</taxon>
        <taxon>Pucciniomycetes</taxon>
        <taxon>Pucciniales</taxon>
        <taxon>Pucciniaceae</taxon>
        <taxon>Puccinia</taxon>
    </lineage>
</organism>
<protein>
    <submittedName>
        <fullName evidence="1">Uncharacterized protein</fullName>
    </submittedName>
</protein>
<reference evidence="1 2" key="1">
    <citation type="submission" date="2015-08" db="EMBL/GenBank/DDBJ databases">
        <title>Next Generation Sequencing and Analysis of the Genome of Puccinia sorghi L Schw, the Causal Agent of Maize Common Rust.</title>
        <authorList>
            <person name="Rochi L."/>
            <person name="Burguener G."/>
            <person name="Darino M."/>
            <person name="Turjanski A."/>
            <person name="Kreff E."/>
            <person name="Dieguez M.J."/>
            <person name="Sacco F."/>
        </authorList>
    </citation>
    <scope>NUCLEOTIDE SEQUENCE [LARGE SCALE GENOMIC DNA]</scope>
    <source>
        <strain evidence="1 2">RO10H11247</strain>
    </source>
</reference>
<dbReference type="Proteomes" id="UP000037035">
    <property type="component" value="Unassembled WGS sequence"/>
</dbReference>
<keyword evidence="2" id="KW-1185">Reference proteome</keyword>
<gene>
    <name evidence="1" type="ORF">VP01_694g7</name>
</gene>
<name>A0A0L6UEW3_9BASI</name>
<dbReference type="OrthoDB" id="2498244at2759"/>
<dbReference type="VEuPathDB" id="FungiDB:VP01_694g7"/>
<comment type="caution">
    <text evidence="1">The sequence shown here is derived from an EMBL/GenBank/DDBJ whole genome shotgun (WGS) entry which is preliminary data.</text>
</comment>
<dbReference type="AlphaFoldDB" id="A0A0L6UEW3"/>
<evidence type="ECO:0000313" key="1">
    <source>
        <dbReference type="EMBL" id="KNZ46792.1"/>
    </source>
</evidence>
<proteinExistence type="predicted"/>